<protein>
    <recommendedName>
        <fullName evidence="3">Mannose-6-phosphate isomerase-like protein (Cupin superfamily)</fullName>
    </recommendedName>
</protein>
<sequence>MASDNDSTVLHDADLIDLDTTQPAAGRRIGRAQNFSVEWIDSTQPHVARSEHELLLLLPGAGAHIEYEGGRADAPGRSLCIVPAGSCTITLDAPGPGILIASSRPDLREQDYLNAVEHDPRIVASTPAFRRVRKAGELVVVPVDDIIPPPDKKRLKMLQTDTLSINWVEYDGPRDRTQLSPHSHSRFEQGSLAIEGKFVHHLRTPWGSDATRWRDDMHLQADPRTLLVIPVNLVHTTEGVGPGYHLLIDVFSPPRRDFIAHHWICNSADYEDPAAGA</sequence>
<reference evidence="1 2" key="1">
    <citation type="submission" date="2019-02" db="EMBL/GenBank/DDBJ databases">
        <title>Genomic Encyclopedia of Type Strains, Phase IV (KMG-IV): sequencing the most valuable type-strain genomes for metagenomic binning, comparative biology and taxonomic classification.</title>
        <authorList>
            <person name="Goeker M."/>
        </authorList>
    </citation>
    <scope>NUCLEOTIDE SEQUENCE [LARGE SCALE GENOMIC DNA]</scope>
    <source>
        <strain evidence="1 2">K24</strain>
    </source>
</reference>
<comment type="caution">
    <text evidence="1">The sequence shown here is derived from an EMBL/GenBank/DDBJ whole genome shotgun (WGS) entry which is preliminary data.</text>
</comment>
<evidence type="ECO:0000313" key="1">
    <source>
        <dbReference type="EMBL" id="RZS86292.1"/>
    </source>
</evidence>
<dbReference type="SUPFAM" id="SSF51182">
    <property type="entry name" value="RmlC-like cupins"/>
    <property type="match status" value="1"/>
</dbReference>
<dbReference type="RefSeq" id="WP_130357397.1">
    <property type="nucleotide sequence ID" value="NZ_SGXC01000001.1"/>
</dbReference>
<evidence type="ECO:0008006" key="3">
    <source>
        <dbReference type="Google" id="ProtNLM"/>
    </source>
</evidence>
<accession>A0A4Q7NMN1</accession>
<gene>
    <name evidence="1" type="ORF">EV675_2332</name>
</gene>
<organism evidence="1 2">
    <name type="scientific">Pigmentiphaga kullae</name>
    <dbReference type="NCBI Taxonomy" id="151784"/>
    <lineage>
        <taxon>Bacteria</taxon>
        <taxon>Pseudomonadati</taxon>
        <taxon>Pseudomonadota</taxon>
        <taxon>Betaproteobacteria</taxon>
        <taxon>Burkholderiales</taxon>
        <taxon>Alcaligenaceae</taxon>
        <taxon>Pigmentiphaga</taxon>
    </lineage>
</organism>
<proteinExistence type="predicted"/>
<dbReference type="AlphaFoldDB" id="A0A4Q7NMN1"/>
<dbReference type="Gene3D" id="2.60.120.10">
    <property type="entry name" value="Jelly Rolls"/>
    <property type="match status" value="1"/>
</dbReference>
<dbReference type="Proteomes" id="UP000292445">
    <property type="component" value="Unassembled WGS sequence"/>
</dbReference>
<name>A0A4Q7NMN1_9BURK</name>
<dbReference type="OrthoDB" id="8882910at2"/>
<dbReference type="InterPro" id="IPR014710">
    <property type="entry name" value="RmlC-like_jellyroll"/>
</dbReference>
<dbReference type="InterPro" id="IPR011051">
    <property type="entry name" value="RmlC_Cupin_sf"/>
</dbReference>
<dbReference type="EMBL" id="SGXC01000001">
    <property type="protein sequence ID" value="RZS86292.1"/>
    <property type="molecule type" value="Genomic_DNA"/>
</dbReference>
<evidence type="ECO:0000313" key="2">
    <source>
        <dbReference type="Proteomes" id="UP000292445"/>
    </source>
</evidence>
<keyword evidence="2" id="KW-1185">Reference proteome</keyword>